<organism evidence="2 3">
    <name type="scientific">Streptomyces antnestii</name>
    <dbReference type="NCBI Taxonomy" id="2494256"/>
    <lineage>
        <taxon>Bacteria</taxon>
        <taxon>Bacillati</taxon>
        <taxon>Actinomycetota</taxon>
        <taxon>Actinomycetes</taxon>
        <taxon>Kitasatosporales</taxon>
        <taxon>Streptomycetaceae</taxon>
        <taxon>Streptomyces</taxon>
    </lineage>
</organism>
<evidence type="ECO:0000313" key="2">
    <source>
        <dbReference type="EMBL" id="RVU28195.1"/>
    </source>
</evidence>
<feature type="transmembrane region" description="Helical" evidence="1">
    <location>
        <begin position="237"/>
        <end position="257"/>
    </location>
</feature>
<feature type="transmembrane region" description="Helical" evidence="1">
    <location>
        <begin position="191"/>
        <end position="217"/>
    </location>
</feature>
<feature type="transmembrane region" description="Helical" evidence="1">
    <location>
        <begin position="277"/>
        <end position="297"/>
    </location>
</feature>
<dbReference type="RefSeq" id="WP_127827348.1">
    <property type="nucleotide sequence ID" value="NZ_RZYA01000002.1"/>
</dbReference>
<dbReference type="PANTHER" id="PTHR37305:SF1">
    <property type="entry name" value="MEMBRANE PROTEIN"/>
    <property type="match status" value="1"/>
</dbReference>
<evidence type="ECO:0000256" key="1">
    <source>
        <dbReference type="SAM" id="Phobius"/>
    </source>
</evidence>
<feature type="transmembrane region" description="Helical" evidence="1">
    <location>
        <begin position="155"/>
        <end position="179"/>
    </location>
</feature>
<keyword evidence="3" id="KW-1185">Reference proteome</keyword>
<comment type="caution">
    <text evidence="2">The sequence shown here is derived from an EMBL/GenBank/DDBJ whole genome shotgun (WGS) entry which is preliminary data.</text>
</comment>
<keyword evidence="1" id="KW-1133">Transmembrane helix</keyword>
<sequence length="432" mass="45418">MARGYRFELVKLVSQWRIRLLLLVCWIAPALFVAAVSRQSSLPVDTLFGRWMHATGWAGPLVTLGFAGSWALPLLTSMVAGDVFASEDRLGTWRHLLVAVRSPRRIFAAKTLAGLTVILLLFAGLVCSSTAGGVVAVGDQPLPGLDGHLLTPGDAAVKVLLAWVCVLAPTLALAAVGLLGSVALGRSPMGLLLPALVALAMQLAQLLPLPVAVRLALPGYAFIAWNGLFTDPVQLGPLLISLAVSLLWAVTATALAYRLFLRRDFTNPAHDGAGRGAVATAVLPLVALMAVTVGALAPTSTGTGSGIEQKKVQRAVATAFAHLYRLQTTQLHRPAVTEKQLKASAACTKGDVSDDAKGPGNDWRCVVSWHLPGVEATGSAIYQLDITADGRFLADGDGPKEVNGYFLVRTPTGDEPNPLWQFDGTVGLLATP</sequence>
<feature type="transmembrane region" description="Helical" evidence="1">
    <location>
        <begin position="57"/>
        <end position="85"/>
    </location>
</feature>
<dbReference type="Proteomes" id="UP000283128">
    <property type="component" value="Unassembled WGS sequence"/>
</dbReference>
<name>A0A437Q130_9ACTN</name>
<dbReference type="OrthoDB" id="5242366at2"/>
<gene>
    <name evidence="2" type="ORF">EOT10_06725</name>
</gene>
<dbReference type="EMBL" id="RZYA01000002">
    <property type="protein sequence ID" value="RVU28195.1"/>
    <property type="molecule type" value="Genomic_DNA"/>
</dbReference>
<accession>A0A437Q130</accession>
<protein>
    <submittedName>
        <fullName evidence="2">ABC transporter permease</fullName>
    </submittedName>
</protein>
<reference evidence="2 3" key="1">
    <citation type="submission" date="2019-01" db="EMBL/GenBank/DDBJ databases">
        <title>Genome sequences of Streptomyces and Rhizobium isolates collected from root and soil.</title>
        <authorList>
            <person name="Chhettri S."/>
            <person name="Sevigny J.L."/>
            <person name="Sen A."/>
            <person name="Ennis N."/>
            <person name="Tisa L."/>
        </authorList>
    </citation>
    <scope>NUCLEOTIDE SEQUENCE [LARGE SCALE GENOMIC DNA]</scope>
    <source>
        <strain evidence="2 3">San01</strain>
    </source>
</reference>
<proteinExistence type="predicted"/>
<dbReference type="PANTHER" id="PTHR37305">
    <property type="entry name" value="INTEGRAL MEMBRANE PROTEIN-RELATED"/>
    <property type="match status" value="1"/>
</dbReference>
<dbReference type="AlphaFoldDB" id="A0A437Q130"/>
<keyword evidence="1" id="KW-0812">Transmembrane</keyword>
<evidence type="ECO:0000313" key="3">
    <source>
        <dbReference type="Proteomes" id="UP000283128"/>
    </source>
</evidence>
<feature type="transmembrane region" description="Helical" evidence="1">
    <location>
        <begin position="20"/>
        <end position="37"/>
    </location>
</feature>
<feature type="transmembrane region" description="Helical" evidence="1">
    <location>
        <begin position="106"/>
        <end position="135"/>
    </location>
</feature>
<keyword evidence="1" id="KW-0472">Membrane</keyword>